<evidence type="ECO:0000256" key="1">
    <source>
        <dbReference type="ARBA" id="ARBA00001913"/>
    </source>
</evidence>
<evidence type="ECO:0000256" key="5">
    <source>
        <dbReference type="ARBA" id="ARBA00022825"/>
    </source>
</evidence>
<dbReference type="Gene3D" id="3.40.50.200">
    <property type="entry name" value="Peptidase S8/S53 domain"/>
    <property type="match status" value="1"/>
</dbReference>
<dbReference type="InterPro" id="IPR022409">
    <property type="entry name" value="PKD/Chitinase_dom"/>
</dbReference>
<comment type="similarity">
    <text evidence="2 6">Belongs to the peptidase S8 family.</text>
</comment>
<evidence type="ECO:0000313" key="8">
    <source>
        <dbReference type="EMBL" id="CAE6881619.1"/>
    </source>
</evidence>
<dbReference type="InterPro" id="IPR036852">
    <property type="entry name" value="Peptidase_S8/S53_dom_sf"/>
</dbReference>
<dbReference type="PROSITE" id="PS51892">
    <property type="entry name" value="SUBTILASE"/>
    <property type="match status" value="1"/>
</dbReference>
<gene>
    <name evidence="8" type="ORF">R70211_02152</name>
</gene>
<dbReference type="Gene3D" id="2.60.120.380">
    <property type="match status" value="1"/>
</dbReference>
<reference evidence="8" key="1">
    <citation type="submission" date="2021-02" db="EMBL/GenBank/DDBJ databases">
        <authorList>
            <person name="Vanwijnsberghe S."/>
        </authorList>
    </citation>
    <scope>NUCLEOTIDE SEQUENCE</scope>
    <source>
        <strain evidence="8">R-70211</strain>
    </source>
</reference>
<evidence type="ECO:0000256" key="3">
    <source>
        <dbReference type="ARBA" id="ARBA00022670"/>
    </source>
</evidence>
<proteinExistence type="inferred from homology"/>
<sequence length="622" mass="64685">MSLKMNASGLSLDASVDRFIIKYKSGSVEGGSTTAVQSRLDRLAGAFPSRAHHLRRMGVGSDVITTERKLNAKEAKAFMRAIASDPDVEYVEPDVPVSVNSAPNDPFYNLQWGLFSNLDPGQSNVGIRAASAWNVATGAGVTIGLIDNGVTSHSDLNANILPYGYDFTFLGPPGGSNPGIGNGKCQISYHGTHVGGIMAAVANNGIGIAGVAPSAKIISARTLNDCGTGMLSSSSDAMLWASGGPVPGFDINPHPVNVINASLSAAGQCSRAFQDSIDYATSHGVIVVVAAGNNNADAMNIQPGNCRGVIAVGNTQPDGSRASDSNYGPIVDVAAPGTNIYSTYNAGTSSLGAESYAYMSGTSMATPMVSGVVALVKSVAPKPLSAAEMRTLITQHAQRFPKQPDQPLGSGILDATATVTAAKAGEIPAAADFQCSQSAAGMLVTCTDRSTSRGVASIKWWAWNLGFGDPDEMVRTQSVNPYYNYEYPGTYNITLTVTDSTGAVSRLSRPFTVVAPGVTELSSNVAVKFSANYFVQQFFSLDVPAGVKTLTFTLSPASYSDLGTLYLRAGSPTTRNADCQSVFVRGEAATCTISNPAAGTYYGTVNPNSNLKDVTILATYTK</sequence>
<feature type="active site" description="Charge relay system" evidence="6">
    <location>
        <position position="363"/>
    </location>
</feature>
<dbReference type="InterPro" id="IPR000601">
    <property type="entry name" value="PKD_dom"/>
</dbReference>
<dbReference type="PROSITE" id="PS50093">
    <property type="entry name" value="PKD"/>
    <property type="match status" value="1"/>
</dbReference>
<evidence type="ECO:0000256" key="2">
    <source>
        <dbReference type="ARBA" id="ARBA00011073"/>
    </source>
</evidence>
<dbReference type="Pfam" id="PF18911">
    <property type="entry name" value="PKD_4"/>
    <property type="match status" value="1"/>
</dbReference>
<organism evidence="8 9">
    <name type="scientific">Paraburkholderia domus</name>
    <dbReference type="NCBI Taxonomy" id="2793075"/>
    <lineage>
        <taxon>Bacteria</taxon>
        <taxon>Pseudomonadati</taxon>
        <taxon>Pseudomonadota</taxon>
        <taxon>Betaproteobacteria</taxon>
        <taxon>Burkholderiales</taxon>
        <taxon>Burkholderiaceae</taxon>
        <taxon>Paraburkholderia</taxon>
    </lineage>
</organism>
<keyword evidence="3 6" id="KW-0645">Protease</keyword>
<dbReference type="InterPro" id="IPR022398">
    <property type="entry name" value="Peptidase_S8_His-AS"/>
</dbReference>
<dbReference type="InterPro" id="IPR015500">
    <property type="entry name" value="Peptidase_S8_subtilisin-rel"/>
</dbReference>
<dbReference type="Pfam" id="PF00082">
    <property type="entry name" value="Peptidase_S8"/>
    <property type="match status" value="1"/>
</dbReference>
<dbReference type="InterPro" id="IPR023828">
    <property type="entry name" value="Peptidase_S8_Ser-AS"/>
</dbReference>
<dbReference type="EMBL" id="CAJNAS010000005">
    <property type="protein sequence ID" value="CAE6881619.1"/>
    <property type="molecule type" value="Genomic_DNA"/>
</dbReference>
<name>A0A9N8QW15_9BURK</name>
<dbReference type="AlphaFoldDB" id="A0A9N8QW15"/>
<dbReference type="CDD" id="cd00146">
    <property type="entry name" value="PKD"/>
    <property type="match status" value="1"/>
</dbReference>
<dbReference type="InterPro" id="IPR050131">
    <property type="entry name" value="Peptidase_S8_subtilisin-like"/>
</dbReference>
<dbReference type="SUPFAM" id="SSF52743">
    <property type="entry name" value="Subtilisin-like"/>
    <property type="match status" value="1"/>
</dbReference>
<dbReference type="InterPro" id="IPR035986">
    <property type="entry name" value="PKD_dom_sf"/>
</dbReference>
<comment type="cofactor">
    <cofactor evidence="1">
        <name>Ca(2+)</name>
        <dbReference type="ChEBI" id="CHEBI:29108"/>
    </cofactor>
</comment>
<keyword evidence="4 6" id="KW-0378">Hydrolase</keyword>
<dbReference type="InterPro" id="IPR000209">
    <property type="entry name" value="Peptidase_S8/S53_dom"/>
</dbReference>
<dbReference type="RefSeq" id="WP_201138970.1">
    <property type="nucleotide sequence ID" value="NZ_CAJNAS010000005.1"/>
</dbReference>
<dbReference type="PROSITE" id="PS00138">
    <property type="entry name" value="SUBTILASE_SER"/>
    <property type="match status" value="1"/>
</dbReference>
<evidence type="ECO:0000313" key="9">
    <source>
        <dbReference type="Proteomes" id="UP000675121"/>
    </source>
</evidence>
<evidence type="ECO:0000256" key="4">
    <source>
        <dbReference type="ARBA" id="ARBA00022801"/>
    </source>
</evidence>
<dbReference type="InterPro" id="IPR013783">
    <property type="entry name" value="Ig-like_fold"/>
</dbReference>
<dbReference type="GO" id="GO:0004252">
    <property type="term" value="F:serine-type endopeptidase activity"/>
    <property type="evidence" value="ECO:0007669"/>
    <property type="project" value="UniProtKB-UniRule"/>
</dbReference>
<dbReference type="PANTHER" id="PTHR43806:SF11">
    <property type="entry name" value="CEREVISIN-RELATED"/>
    <property type="match status" value="1"/>
</dbReference>
<dbReference type="InterPro" id="IPR007280">
    <property type="entry name" value="Peptidase_C_arc/bac"/>
</dbReference>
<feature type="active site" description="Charge relay system" evidence="6">
    <location>
        <position position="190"/>
    </location>
</feature>
<feature type="active site" description="Charge relay system" evidence="6">
    <location>
        <position position="147"/>
    </location>
</feature>
<evidence type="ECO:0000259" key="7">
    <source>
        <dbReference type="PROSITE" id="PS50093"/>
    </source>
</evidence>
<keyword evidence="5 6" id="KW-0720">Serine protease</keyword>
<dbReference type="PANTHER" id="PTHR43806">
    <property type="entry name" value="PEPTIDASE S8"/>
    <property type="match status" value="1"/>
</dbReference>
<protein>
    <recommendedName>
        <fullName evidence="7">PKD domain-containing protein</fullName>
    </recommendedName>
</protein>
<keyword evidence="9" id="KW-1185">Reference proteome</keyword>
<dbReference type="Gene3D" id="2.60.40.10">
    <property type="entry name" value="Immunoglobulins"/>
    <property type="match status" value="1"/>
</dbReference>
<dbReference type="Pfam" id="PF04151">
    <property type="entry name" value="PPC"/>
    <property type="match status" value="1"/>
</dbReference>
<dbReference type="GO" id="GO:0006508">
    <property type="term" value="P:proteolysis"/>
    <property type="evidence" value="ECO:0007669"/>
    <property type="project" value="UniProtKB-KW"/>
</dbReference>
<accession>A0A9N8QW15</accession>
<feature type="domain" description="PKD" evidence="7">
    <location>
        <begin position="461"/>
        <end position="520"/>
    </location>
</feature>
<dbReference type="SUPFAM" id="SSF49299">
    <property type="entry name" value="PKD domain"/>
    <property type="match status" value="1"/>
</dbReference>
<evidence type="ECO:0000256" key="6">
    <source>
        <dbReference type="PROSITE-ProRule" id="PRU01240"/>
    </source>
</evidence>
<dbReference type="SMART" id="SM00089">
    <property type="entry name" value="PKD"/>
    <property type="match status" value="1"/>
</dbReference>
<dbReference type="PROSITE" id="PS00137">
    <property type="entry name" value="SUBTILASE_HIS"/>
    <property type="match status" value="1"/>
</dbReference>
<dbReference type="PRINTS" id="PR00723">
    <property type="entry name" value="SUBTILISIN"/>
</dbReference>
<dbReference type="Proteomes" id="UP000675121">
    <property type="component" value="Unassembled WGS sequence"/>
</dbReference>
<comment type="caution">
    <text evidence="8">The sequence shown here is derived from an EMBL/GenBank/DDBJ whole genome shotgun (WGS) entry which is preliminary data.</text>
</comment>